<dbReference type="PANTHER" id="PTHR11404:SF6">
    <property type="entry name" value="SUPEROXIDE DISMUTASE [MN], MITOCHONDRIAL"/>
    <property type="match status" value="1"/>
</dbReference>
<evidence type="ECO:0000256" key="3">
    <source>
        <dbReference type="ARBA" id="ARBA00022723"/>
    </source>
</evidence>
<comment type="caution">
    <text evidence="10">The sequence shown here is derived from an EMBL/GenBank/DDBJ whole genome shotgun (WGS) entry which is preliminary data.</text>
</comment>
<evidence type="ECO:0000256" key="6">
    <source>
        <dbReference type="RuleBase" id="RU000414"/>
    </source>
</evidence>
<evidence type="ECO:0000256" key="5">
    <source>
        <dbReference type="PIRSR" id="PIRSR000349-1"/>
    </source>
</evidence>
<dbReference type="InterPro" id="IPR001189">
    <property type="entry name" value="Mn/Fe_SOD"/>
</dbReference>
<keyword evidence="4 6" id="KW-0560">Oxidoreductase</keyword>
<evidence type="ECO:0000259" key="8">
    <source>
        <dbReference type="Pfam" id="PF00081"/>
    </source>
</evidence>
<feature type="coiled-coil region" evidence="7">
    <location>
        <begin position="67"/>
        <end position="94"/>
    </location>
</feature>
<reference evidence="10 11" key="1">
    <citation type="journal article" date="2017" name="Int. J. Syst. Evol. Microbiol.">
        <title>Bacillus mangrovi sp. nov., isolated from a sediment sample from a mangrove forest.</title>
        <authorList>
            <person name="Gupta V."/>
            <person name="Singh P.K."/>
            <person name="Korpole S."/>
            <person name="Tanuku N.R.S."/>
            <person name="Pinnaka A.K."/>
        </authorList>
    </citation>
    <scope>NUCLEOTIDE SEQUENCE [LARGE SCALE GENOMIC DNA]</scope>
    <source>
        <strain evidence="10 11">KCTC 33872</strain>
    </source>
</reference>
<protein>
    <recommendedName>
        <fullName evidence="2 6">Superoxide dismutase</fullName>
        <ecNumber evidence="2 6">1.15.1.1</ecNumber>
    </recommendedName>
</protein>
<feature type="binding site" evidence="5">
    <location>
        <position position="62"/>
    </location>
    <ligand>
        <name>Mn(2+)</name>
        <dbReference type="ChEBI" id="CHEBI:29035"/>
    </ligand>
</feature>
<dbReference type="SUPFAM" id="SSF54719">
    <property type="entry name" value="Fe,Mn superoxide dismutase (SOD), C-terminal domain"/>
    <property type="match status" value="1"/>
</dbReference>
<dbReference type="EMBL" id="WMIB01000001">
    <property type="protein sequence ID" value="MTH51978.1"/>
    <property type="molecule type" value="Genomic_DNA"/>
</dbReference>
<keyword evidence="7" id="KW-0175">Coiled coil</keyword>
<dbReference type="AlphaFoldDB" id="A0A7X2S198"/>
<feature type="domain" description="Manganese/iron superoxide dismutase C-terminal" evidence="9">
    <location>
        <begin position="125"/>
        <end position="227"/>
    </location>
</feature>
<evidence type="ECO:0000313" key="10">
    <source>
        <dbReference type="EMBL" id="MTH51978.1"/>
    </source>
</evidence>
<feature type="domain" description="Manganese/iron superoxide dismutase N-terminal" evidence="8">
    <location>
        <begin position="37"/>
        <end position="118"/>
    </location>
</feature>
<evidence type="ECO:0000313" key="11">
    <source>
        <dbReference type="Proteomes" id="UP000434639"/>
    </source>
</evidence>
<comment type="similarity">
    <text evidence="1 6">Belongs to the iron/manganese superoxide dismutase family.</text>
</comment>
<evidence type="ECO:0000256" key="4">
    <source>
        <dbReference type="ARBA" id="ARBA00023002"/>
    </source>
</evidence>
<dbReference type="InterPro" id="IPR036314">
    <property type="entry name" value="SOD_C_sf"/>
</dbReference>
<dbReference type="FunFam" id="1.10.287.990:FF:000001">
    <property type="entry name" value="Superoxide dismutase"/>
    <property type="match status" value="1"/>
</dbReference>
<dbReference type="OrthoDB" id="9803125at2"/>
<dbReference type="GO" id="GO:0046872">
    <property type="term" value="F:metal ion binding"/>
    <property type="evidence" value="ECO:0007669"/>
    <property type="project" value="UniProtKB-KW"/>
</dbReference>
<dbReference type="InterPro" id="IPR019831">
    <property type="entry name" value="Mn/Fe_SOD_N"/>
</dbReference>
<keyword evidence="3 5" id="KW-0479">Metal-binding</keyword>
<gene>
    <name evidence="10" type="ORF">GKZ89_01060</name>
</gene>
<dbReference type="PROSITE" id="PS00088">
    <property type="entry name" value="SOD_MN"/>
    <property type="match status" value="1"/>
</dbReference>
<comment type="function">
    <text evidence="6">Destroys radicals which are normally produced within the cells and which are toxic to biological systems.</text>
</comment>
<feature type="binding site" evidence="5">
    <location>
        <position position="110"/>
    </location>
    <ligand>
        <name>Mn(2+)</name>
        <dbReference type="ChEBI" id="CHEBI:29035"/>
    </ligand>
</feature>
<dbReference type="Gene3D" id="1.10.287.990">
    <property type="entry name" value="Fe,Mn superoxide dismutase (SOD) domain"/>
    <property type="match status" value="1"/>
</dbReference>
<dbReference type="InterPro" id="IPR036324">
    <property type="entry name" value="Mn/Fe_SOD_N_sf"/>
</dbReference>
<dbReference type="Gene3D" id="3.55.40.20">
    <property type="entry name" value="Iron/manganese superoxide dismutase, C-terminal domain"/>
    <property type="match status" value="1"/>
</dbReference>
<feature type="binding site" evidence="5">
    <location>
        <position position="198"/>
    </location>
    <ligand>
        <name>Mn(2+)</name>
        <dbReference type="ChEBI" id="CHEBI:29035"/>
    </ligand>
</feature>
<dbReference type="PIRSF" id="PIRSF000349">
    <property type="entry name" value="SODismutase"/>
    <property type="match status" value="1"/>
</dbReference>
<dbReference type="GO" id="GO:0004784">
    <property type="term" value="F:superoxide dismutase activity"/>
    <property type="evidence" value="ECO:0007669"/>
    <property type="project" value="UniProtKB-EC"/>
</dbReference>
<accession>A0A7X2S198</accession>
<feature type="binding site" evidence="5">
    <location>
        <position position="194"/>
    </location>
    <ligand>
        <name>Mn(2+)</name>
        <dbReference type="ChEBI" id="CHEBI:29035"/>
    </ligand>
</feature>
<dbReference type="InterPro" id="IPR019833">
    <property type="entry name" value="Mn/Fe_SOD_BS"/>
</dbReference>
<dbReference type="PRINTS" id="PR01703">
    <property type="entry name" value="MNSODISMTASE"/>
</dbReference>
<dbReference type="SUPFAM" id="SSF46609">
    <property type="entry name" value="Fe,Mn superoxide dismutase (SOD), N-terminal domain"/>
    <property type="match status" value="1"/>
</dbReference>
<evidence type="ECO:0000256" key="1">
    <source>
        <dbReference type="ARBA" id="ARBA00008714"/>
    </source>
</evidence>
<dbReference type="InterPro" id="IPR019832">
    <property type="entry name" value="Mn/Fe_SOD_C"/>
</dbReference>
<name>A0A7X2S198_9BACI</name>
<evidence type="ECO:0000259" key="9">
    <source>
        <dbReference type="Pfam" id="PF02777"/>
    </source>
</evidence>
<keyword evidence="11" id="KW-1185">Reference proteome</keyword>
<comment type="catalytic activity">
    <reaction evidence="6">
        <text>2 superoxide + 2 H(+) = H2O2 + O2</text>
        <dbReference type="Rhea" id="RHEA:20696"/>
        <dbReference type="ChEBI" id="CHEBI:15378"/>
        <dbReference type="ChEBI" id="CHEBI:15379"/>
        <dbReference type="ChEBI" id="CHEBI:16240"/>
        <dbReference type="ChEBI" id="CHEBI:18421"/>
        <dbReference type="EC" id="1.15.1.1"/>
    </reaction>
</comment>
<evidence type="ECO:0000256" key="7">
    <source>
        <dbReference type="SAM" id="Coils"/>
    </source>
</evidence>
<dbReference type="Pfam" id="PF02777">
    <property type="entry name" value="Sod_Fe_C"/>
    <property type="match status" value="1"/>
</dbReference>
<dbReference type="Pfam" id="PF00081">
    <property type="entry name" value="Sod_Fe_N"/>
    <property type="match status" value="1"/>
</dbReference>
<evidence type="ECO:0000256" key="2">
    <source>
        <dbReference type="ARBA" id="ARBA00012682"/>
    </source>
</evidence>
<dbReference type="Proteomes" id="UP000434639">
    <property type="component" value="Unassembled WGS sequence"/>
</dbReference>
<dbReference type="InterPro" id="IPR050265">
    <property type="entry name" value="Fe/Mn_Superoxide_Dismutase"/>
</dbReference>
<dbReference type="PANTHER" id="PTHR11404">
    <property type="entry name" value="SUPEROXIDE DISMUTASE 2"/>
    <property type="match status" value="1"/>
</dbReference>
<proteinExistence type="inferred from homology"/>
<organism evidence="10 11">
    <name type="scientific">Metabacillus mangrovi</name>
    <dbReference type="NCBI Taxonomy" id="1491830"/>
    <lineage>
        <taxon>Bacteria</taxon>
        <taxon>Bacillati</taxon>
        <taxon>Bacillota</taxon>
        <taxon>Bacilli</taxon>
        <taxon>Bacillales</taxon>
        <taxon>Bacillaceae</taxon>
        <taxon>Metabacillus</taxon>
    </lineage>
</organism>
<dbReference type="FunFam" id="3.55.40.20:FF:000004">
    <property type="entry name" value="Superoxide dismutase [Fe]"/>
    <property type="match status" value="1"/>
</dbReference>
<dbReference type="EC" id="1.15.1.1" evidence="2 6"/>
<sequence>MYSEANELFSLLVAYKEQTEANGGSPDRKFRAVPVGKHTLPPLPYSYNALEPYIPEEIMRLHHLKHHQSYVNGLNKAEEEMQKARELNDFTLIKHWEREAAFHGAGHYLHTLFWTIMSPNGGGQPKGPLLDAINEYFGSFEAFKRHFSQAAINVEGSGWALLVWSPRAGRLEVLNAEKHQNLTQWESIPLLVLDMWEHAYYLKYKNDRNAYVEAWWKVVFWPEAEKRFSLAKKLQWTPY</sequence>